<dbReference type="STRING" id="237258.SAMN04489756_10583"/>
<name>A0A1E5UBJ9_9FLAO</name>
<evidence type="ECO:0000313" key="4">
    <source>
        <dbReference type="EMBL" id="OEL10291.1"/>
    </source>
</evidence>
<feature type="coiled-coil region" evidence="1">
    <location>
        <begin position="156"/>
        <end position="205"/>
    </location>
</feature>
<dbReference type="Pfam" id="PF14257">
    <property type="entry name" value="DUF4349"/>
    <property type="match status" value="1"/>
</dbReference>
<accession>A0A1E5UBJ9</accession>
<feature type="domain" description="DUF4349" evidence="3">
    <location>
        <begin position="60"/>
        <end position="287"/>
    </location>
</feature>
<dbReference type="Proteomes" id="UP000095601">
    <property type="component" value="Unassembled WGS sequence"/>
</dbReference>
<keyword evidence="1" id="KW-0175">Coiled coil</keyword>
<dbReference type="EMBL" id="MKGI01000078">
    <property type="protein sequence ID" value="OEL10291.1"/>
    <property type="molecule type" value="Genomic_DNA"/>
</dbReference>
<dbReference type="KEGG" id="cnr:EB819_10265"/>
<organism evidence="4 5">
    <name type="scientific">Cloacibacterium normanense</name>
    <dbReference type="NCBI Taxonomy" id="237258"/>
    <lineage>
        <taxon>Bacteria</taxon>
        <taxon>Pseudomonadati</taxon>
        <taxon>Bacteroidota</taxon>
        <taxon>Flavobacteriia</taxon>
        <taxon>Flavobacteriales</taxon>
        <taxon>Weeksellaceae</taxon>
    </lineage>
</organism>
<proteinExistence type="predicted"/>
<evidence type="ECO:0000313" key="5">
    <source>
        <dbReference type="Proteomes" id="UP000095601"/>
    </source>
</evidence>
<evidence type="ECO:0000256" key="1">
    <source>
        <dbReference type="SAM" id="Coils"/>
    </source>
</evidence>
<dbReference type="RefSeq" id="WP_069800341.1">
    <property type="nucleotide sequence ID" value="NZ_CP034157.1"/>
</dbReference>
<keyword evidence="2" id="KW-1133">Transmembrane helix</keyword>
<dbReference type="AlphaFoldDB" id="A0A1E5UBJ9"/>
<keyword evidence="5" id="KW-1185">Reference proteome</keyword>
<comment type="caution">
    <text evidence="4">The sequence shown here is derived from an EMBL/GenBank/DDBJ whole genome shotgun (WGS) entry which is preliminary data.</text>
</comment>
<protein>
    <recommendedName>
        <fullName evidence="3">DUF4349 domain-containing protein</fullName>
    </recommendedName>
</protein>
<sequence length="309" mass="35470">MNTKFQKLVFATFILAGLFSCQKSESVDSQYESAVATADSTTIQKDEVSYAASQQILDKKFVKTAEVSMEVKDVYEATVHIENALKNLGGFVTKSELQSQVIEEETYNTSDQNAVLLRKFNSYNKMQVRVPSEKLGAFLTSVNDRKFFLNTRIISAEDVTNNAKIAELELKKINKTGEVISQMKNNEKKANLTEENEEKNNTQQIENLNLADNIKYSTVDIYIKEPKVRIAEIAITNTQFYDNKYQVNFFYEAKSSLLNGFYFVQKFFVFLLNFWPLFVGILIVIYFVKYNLTTIIFSKKISKSENVEK</sequence>
<feature type="transmembrane region" description="Helical" evidence="2">
    <location>
        <begin position="267"/>
        <end position="288"/>
    </location>
</feature>
<evidence type="ECO:0000259" key="3">
    <source>
        <dbReference type="Pfam" id="PF14257"/>
    </source>
</evidence>
<gene>
    <name evidence="4" type="ORF">BHF72_0655</name>
</gene>
<reference evidence="4 5" key="1">
    <citation type="submission" date="2016-09" db="EMBL/GenBank/DDBJ databases">
        <authorList>
            <person name="Capua I."/>
            <person name="De Benedictis P."/>
            <person name="Joannis T."/>
            <person name="Lombin L.H."/>
            <person name="Cattoli G."/>
        </authorList>
    </citation>
    <scope>NUCLEOTIDE SEQUENCE [LARGE SCALE GENOMIC DNA]</scope>
    <source>
        <strain evidence="4 5">NRS-1</strain>
    </source>
</reference>
<dbReference type="OrthoDB" id="8704559at2"/>
<dbReference type="PROSITE" id="PS51257">
    <property type="entry name" value="PROKAR_LIPOPROTEIN"/>
    <property type="match status" value="1"/>
</dbReference>
<dbReference type="InterPro" id="IPR025645">
    <property type="entry name" value="DUF4349"/>
</dbReference>
<keyword evidence="2" id="KW-0812">Transmembrane</keyword>
<keyword evidence="2" id="KW-0472">Membrane</keyword>
<evidence type="ECO:0000256" key="2">
    <source>
        <dbReference type="SAM" id="Phobius"/>
    </source>
</evidence>